<dbReference type="AlphaFoldDB" id="A0A8J2SRJ1"/>
<proteinExistence type="predicted"/>
<comment type="caution">
    <text evidence="2">The sequence shown here is derived from an EMBL/GenBank/DDBJ whole genome shotgun (WGS) entry which is preliminary data.</text>
</comment>
<keyword evidence="3" id="KW-1185">Reference proteome</keyword>
<evidence type="ECO:0000313" key="2">
    <source>
        <dbReference type="EMBL" id="CAH0371624.1"/>
    </source>
</evidence>
<reference evidence="2" key="1">
    <citation type="submission" date="2021-11" db="EMBL/GenBank/DDBJ databases">
        <authorList>
            <consortium name="Genoscope - CEA"/>
            <person name="William W."/>
        </authorList>
    </citation>
    <scope>NUCLEOTIDE SEQUENCE</scope>
</reference>
<feature type="compositionally biased region" description="Pro residues" evidence="1">
    <location>
        <begin position="76"/>
        <end position="105"/>
    </location>
</feature>
<dbReference type="Proteomes" id="UP000789595">
    <property type="component" value="Unassembled WGS sequence"/>
</dbReference>
<accession>A0A8J2SRJ1</accession>
<organism evidence="2 3">
    <name type="scientific">Pelagomonas calceolata</name>
    <dbReference type="NCBI Taxonomy" id="35677"/>
    <lineage>
        <taxon>Eukaryota</taxon>
        <taxon>Sar</taxon>
        <taxon>Stramenopiles</taxon>
        <taxon>Ochrophyta</taxon>
        <taxon>Pelagophyceae</taxon>
        <taxon>Pelagomonadales</taxon>
        <taxon>Pelagomonadaceae</taxon>
        <taxon>Pelagomonas</taxon>
    </lineage>
</organism>
<evidence type="ECO:0000313" key="3">
    <source>
        <dbReference type="Proteomes" id="UP000789595"/>
    </source>
</evidence>
<sequence length="509" mass="54835">MAHTLRVGCDRREFRVTARGDKPLRSVARSIAKRLGCSLVSLFANARALDESLTVGALAASGVGRVEAVPCDDAPAPAPAAPAPPPPRQAEPMAPAPVPAPPKTPKAPAEPRIETAASTEDALAAAVASLAAFAPKAEDPKPPKPKKKPEPRACPGCAVYVYKTREGRCLACGADLSGDFKRGFLETKLEGLCVVVADTMSVRDVRKVHLKHLQRGALVDVKEDDGSTCSVVSQEFPGLRGYAPSSDLARFDGDDLHAQTFTSLWEAPALQEVHEGHIRGKVERVWLRRRGPWLDEVLQADAIIERSEGWVARCIKSGRAGAVFHPLQECEPVLLCRGRLRDDELRSDDEADARGDPPSSLQPWDAALQLCADVGRGWRPSLSNADVWAARGEAAYALDKHAAAVYAFTIALCATDDGVLYRARAAALWRGRADGRKEEAGEPPRAFPLVLGLLAARDTRTAQRRGASVAGEPWETILGFARRAQVPDMLGVVEQEWVRHSPEKKPPPV</sequence>
<gene>
    <name evidence="2" type="ORF">PECAL_3P15750</name>
</gene>
<protein>
    <submittedName>
        <fullName evidence="2">Uncharacterized protein</fullName>
    </submittedName>
</protein>
<name>A0A8J2SRJ1_9STRA</name>
<evidence type="ECO:0000256" key="1">
    <source>
        <dbReference type="SAM" id="MobiDB-lite"/>
    </source>
</evidence>
<dbReference type="EMBL" id="CAKKNE010000003">
    <property type="protein sequence ID" value="CAH0371624.1"/>
    <property type="molecule type" value="Genomic_DNA"/>
</dbReference>
<feature type="region of interest" description="Disordered" evidence="1">
    <location>
        <begin position="74"/>
        <end position="118"/>
    </location>
</feature>